<dbReference type="OrthoDB" id="8684708at2"/>
<organism evidence="1 2">
    <name type="scientific">Alienimonas californiensis</name>
    <dbReference type="NCBI Taxonomy" id="2527989"/>
    <lineage>
        <taxon>Bacteria</taxon>
        <taxon>Pseudomonadati</taxon>
        <taxon>Planctomycetota</taxon>
        <taxon>Planctomycetia</taxon>
        <taxon>Planctomycetales</taxon>
        <taxon>Planctomycetaceae</taxon>
        <taxon>Alienimonas</taxon>
    </lineage>
</organism>
<accession>A0A517P3Y4</accession>
<dbReference type="EMBL" id="CP036265">
    <property type="protein sequence ID" value="QDT14087.1"/>
    <property type="molecule type" value="Genomic_DNA"/>
</dbReference>
<reference evidence="1 2" key="1">
    <citation type="submission" date="2019-02" db="EMBL/GenBank/DDBJ databases">
        <title>Deep-cultivation of Planctomycetes and their phenomic and genomic characterization uncovers novel biology.</title>
        <authorList>
            <person name="Wiegand S."/>
            <person name="Jogler M."/>
            <person name="Boedeker C."/>
            <person name="Pinto D."/>
            <person name="Vollmers J."/>
            <person name="Rivas-Marin E."/>
            <person name="Kohn T."/>
            <person name="Peeters S.H."/>
            <person name="Heuer A."/>
            <person name="Rast P."/>
            <person name="Oberbeckmann S."/>
            <person name="Bunk B."/>
            <person name="Jeske O."/>
            <person name="Meyerdierks A."/>
            <person name="Storesund J.E."/>
            <person name="Kallscheuer N."/>
            <person name="Luecker S."/>
            <person name="Lage O.M."/>
            <person name="Pohl T."/>
            <person name="Merkel B.J."/>
            <person name="Hornburger P."/>
            <person name="Mueller R.-W."/>
            <person name="Bruemmer F."/>
            <person name="Labrenz M."/>
            <person name="Spormann A.M."/>
            <person name="Op den Camp H."/>
            <person name="Overmann J."/>
            <person name="Amann R."/>
            <person name="Jetten M.S.M."/>
            <person name="Mascher T."/>
            <person name="Medema M.H."/>
            <person name="Devos D.P."/>
            <person name="Kaster A.-K."/>
            <person name="Ovreas L."/>
            <person name="Rohde M."/>
            <person name="Galperin M.Y."/>
            <person name="Jogler C."/>
        </authorList>
    </citation>
    <scope>NUCLEOTIDE SEQUENCE [LARGE SCALE GENOMIC DNA]</scope>
    <source>
        <strain evidence="1 2">CA12</strain>
    </source>
</reference>
<protein>
    <submittedName>
        <fullName evidence="1">Uncharacterized protein</fullName>
    </submittedName>
</protein>
<dbReference type="SUPFAM" id="SSF54427">
    <property type="entry name" value="NTF2-like"/>
    <property type="match status" value="1"/>
</dbReference>
<name>A0A517P3Y4_9PLAN</name>
<dbReference type="RefSeq" id="WP_145356691.1">
    <property type="nucleotide sequence ID" value="NZ_CP036265.1"/>
</dbReference>
<dbReference type="Gene3D" id="3.10.450.50">
    <property type="match status" value="1"/>
</dbReference>
<dbReference type="KEGG" id="acaf:CA12_01550"/>
<dbReference type="Proteomes" id="UP000318741">
    <property type="component" value="Chromosome"/>
</dbReference>
<sequence length="108" mass="11802">MHVPLPDPVAAFFKASNGSVPFEPERCFGEDAVVQDERQTHRGHVAIGVWLREAQRATPYTVEPLEVVQQDAGLAVRTRVAGAFPGSPLELDHVFRLTGDRIASLEIG</sequence>
<dbReference type="InterPro" id="IPR032710">
    <property type="entry name" value="NTF2-like_dom_sf"/>
</dbReference>
<evidence type="ECO:0000313" key="2">
    <source>
        <dbReference type="Proteomes" id="UP000318741"/>
    </source>
</evidence>
<gene>
    <name evidence="1" type="ORF">CA12_01550</name>
</gene>
<dbReference type="AlphaFoldDB" id="A0A517P3Y4"/>
<keyword evidence="2" id="KW-1185">Reference proteome</keyword>
<evidence type="ECO:0000313" key="1">
    <source>
        <dbReference type="EMBL" id="QDT14087.1"/>
    </source>
</evidence>
<proteinExistence type="predicted"/>